<feature type="transmembrane region" description="Helical" evidence="13">
    <location>
        <begin position="148"/>
        <end position="166"/>
    </location>
</feature>
<keyword evidence="4" id="KW-1003">Cell membrane</keyword>
<dbReference type="GO" id="GO:0046872">
    <property type="term" value="F:metal ion binding"/>
    <property type="evidence" value="ECO:0007669"/>
    <property type="project" value="UniProtKB-KW"/>
</dbReference>
<dbReference type="OrthoDB" id="1247465at2"/>
<evidence type="ECO:0000256" key="13">
    <source>
        <dbReference type="SAM" id="Phobius"/>
    </source>
</evidence>
<keyword evidence="11 13" id="KW-0472">Membrane</keyword>
<dbReference type="Proteomes" id="UP000276984">
    <property type="component" value="Chromosome"/>
</dbReference>
<evidence type="ECO:0000256" key="6">
    <source>
        <dbReference type="ARBA" id="ARBA00022692"/>
    </source>
</evidence>
<feature type="transmembrane region" description="Helical" evidence="13">
    <location>
        <begin position="12"/>
        <end position="32"/>
    </location>
</feature>
<keyword evidence="8" id="KW-0249">Electron transport</keyword>
<comment type="similarity">
    <text evidence="12">Belongs to the cytochrome b561 family.</text>
</comment>
<comment type="subcellular location">
    <subcellularLocation>
        <location evidence="2">Cell membrane</location>
        <topology evidence="2">Multi-pass membrane protein</topology>
    </subcellularLocation>
</comment>
<keyword evidence="10" id="KW-0408">Iron</keyword>
<evidence type="ECO:0000256" key="10">
    <source>
        <dbReference type="ARBA" id="ARBA00023004"/>
    </source>
</evidence>
<name>A0A494RLL7_9CAUL</name>
<protein>
    <submittedName>
        <fullName evidence="15">Cytochrome b</fullName>
    </submittedName>
</protein>
<sequence length="183" mass="20417">MAEPRSRYSTVSLILHWTIAVAVLTQIGLIMARDATQGEAARQLLQTHKALGLTILVLTLARLGWRLANPLIALPSGTPTWERILSRGTQFLFYAVLLILPLTGWLASSAAAREISWFGLFDWPLLPIGGGREVAGRFMDVHEMVVKLLYLLIVLHVAGALKHHFINRDNVLRRMLPFIAPRP</sequence>
<gene>
    <name evidence="15" type="ORF">D8I30_12050</name>
</gene>
<keyword evidence="3" id="KW-0813">Transport</keyword>
<evidence type="ECO:0000256" key="12">
    <source>
        <dbReference type="ARBA" id="ARBA00037975"/>
    </source>
</evidence>
<evidence type="ECO:0000259" key="14">
    <source>
        <dbReference type="Pfam" id="PF01292"/>
    </source>
</evidence>
<accession>A0A494RLL7</accession>
<keyword evidence="5" id="KW-0349">Heme</keyword>
<evidence type="ECO:0000256" key="9">
    <source>
        <dbReference type="ARBA" id="ARBA00022989"/>
    </source>
</evidence>
<keyword evidence="6 13" id="KW-0812">Transmembrane</keyword>
<dbReference type="InterPro" id="IPR011577">
    <property type="entry name" value="Cyt_b561_bac/Ni-Hgenase"/>
</dbReference>
<dbReference type="GO" id="GO:0020037">
    <property type="term" value="F:heme binding"/>
    <property type="evidence" value="ECO:0007669"/>
    <property type="project" value="TreeGrafter"/>
</dbReference>
<dbReference type="Gene3D" id="1.20.950.20">
    <property type="entry name" value="Transmembrane di-heme cytochromes, Chain C"/>
    <property type="match status" value="1"/>
</dbReference>
<evidence type="ECO:0000256" key="8">
    <source>
        <dbReference type="ARBA" id="ARBA00022982"/>
    </source>
</evidence>
<evidence type="ECO:0000256" key="5">
    <source>
        <dbReference type="ARBA" id="ARBA00022617"/>
    </source>
</evidence>
<evidence type="ECO:0000256" key="3">
    <source>
        <dbReference type="ARBA" id="ARBA00022448"/>
    </source>
</evidence>
<feature type="transmembrane region" description="Helical" evidence="13">
    <location>
        <begin position="91"/>
        <end position="112"/>
    </location>
</feature>
<feature type="domain" description="Cytochrome b561 bacterial/Ni-hydrogenase" evidence="14">
    <location>
        <begin position="7"/>
        <end position="177"/>
    </location>
</feature>
<dbReference type="GO" id="GO:0009055">
    <property type="term" value="F:electron transfer activity"/>
    <property type="evidence" value="ECO:0007669"/>
    <property type="project" value="InterPro"/>
</dbReference>
<reference evidence="15 16" key="1">
    <citation type="submission" date="2018-10" db="EMBL/GenBank/DDBJ databases">
        <title>Complete genome sequence of Brevundimonas naejangsanensis BRV3.</title>
        <authorList>
            <person name="Berrios L."/>
            <person name="Ely B."/>
        </authorList>
    </citation>
    <scope>NUCLEOTIDE SEQUENCE [LARGE SCALE GENOMIC DNA]</scope>
    <source>
        <strain evidence="15 16">BRV3</strain>
    </source>
</reference>
<keyword evidence="7" id="KW-0479">Metal-binding</keyword>
<evidence type="ECO:0000256" key="7">
    <source>
        <dbReference type="ARBA" id="ARBA00022723"/>
    </source>
</evidence>
<dbReference type="RefSeq" id="WP_121482957.1">
    <property type="nucleotide sequence ID" value="NZ_CP032707.1"/>
</dbReference>
<keyword evidence="16" id="KW-1185">Reference proteome</keyword>
<comment type="cofactor">
    <cofactor evidence="1">
        <name>heme b</name>
        <dbReference type="ChEBI" id="CHEBI:60344"/>
    </cofactor>
</comment>
<evidence type="ECO:0000256" key="2">
    <source>
        <dbReference type="ARBA" id="ARBA00004651"/>
    </source>
</evidence>
<evidence type="ECO:0000313" key="16">
    <source>
        <dbReference type="Proteomes" id="UP000276984"/>
    </source>
</evidence>
<proteinExistence type="inferred from homology"/>
<dbReference type="AlphaFoldDB" id="A0A494RLL7"/>
<dbReference type="PANTHER" id="PTHR30529:SF3">
    <property type="entry name" value="CYTOCHROME B561 HOMOLOG 1"/>
    <property type="match status" value="1"/>
</dbReference>
<dbReference type="GO" id="GO:0005886">
    <property type="term" value="C:plasma membrane"/>
    <property type="evidence" value="ECO:0007669"/>
    <property type="project" value="UniProtKB-SubCell"/>
</dbReference>
<dbReference type="InterPro" id="IPR016174">
    <property type="entry name" value="Di-haem_cyt_TM"/>
</dbReference>
<dbReference type="InterPro" id="IPR052168">
    <property type="entry name" value="Cytochrome_b561_oxidase"/>
</dbReference>
<dbReference type="GO" id="GO:0022904">
    <property type="term" value="P:respiratory electron transport chain"/>
    <property type="evidence" value="ECO:0007669"/>
    <property type="project" value="InterPro"/>
</dbReference>
<evidence type="ECO:0000256" key="1">
    <source>
        <dbReference type="ARBA" id="ARBA00001970"/>
    </source>
</evidence>
<dbReference type="PANTHER" id="PTHR30529">
    <property type="entry name" value="CYTOCHROME B561"/>
    <property type="match status" value="1"/>
</dbReference>
<evidence type="ECO:0000313" key="15">
    <source>
        <dbReference type="EMBL" id="AYG95823.1"/>
    </source>
</evidence>
<evidence type="ECO:0000256" key="11">
    <source>
        <dbReference type="ARBA" id="ARBA00023136"/>
    </source>
</evidence>
<dbReference type="SUPFAM" id="SSF81342">
    <property type="entry name" value="Transmembrane di-heme cytochromes"/>
    <property type="match status" value="1"/>
</dbReference>
<organism evidence="15 16">
    <name type="scientific">Brevundimonas naejangsanensis</name>
    <dbReference type="NCBI Taxonomy" id="588932"/>
    <lineage>
        <taxon>Bacteria</taxon>
        <taxon>Pseudomonadati</taxon>
        <taxon>Pseudomonadota</taxon>
        <taxon>Alphaproteobacteria</taxon>
        <taxon>Caulobacterales</taxon>
        <taxon>Caulobacteraceae</taxon>
        <taxon>Brevundimonas</taxon>
    </lineage>
</organism>
<keyword evidence="9 13" id="KW-1133">Transmembrane helix</keyword>
<dbReference type="EMBL" id="CP032707">
    <property type="protein sequence ID" value="AYG95823.1"/>
    <property type="molecule type" value="Genomic_DNA"/>
</dbReference>
<dbReference type="Pfam" id="PF01292">
    <property type="entry name" value="Ni_hydr_CYTB"/>
    <property type="match status" value="1"/>
</dbReference>
<evidence type="ECO:0000256" key="4">
    <source>
        <dbReference type="ARBA" id="ARBA00022475"/>
    </source>
</evidence>